<dbReference type="RefSeq" id="WP_091101514.1">
    <property type="nucleotide sequence ID" value="NZ_FOBF01000007.1"/>
</dbReference>
<evidence type="ECO:0000256" key="1">
    <source>
        <dbReference type="SAM" id="MobiDB-lite"/>
    </source>
</evidence>
<organism evidence="3 4">
    <name type="scientific">Nonomuraea pusilla</name>
    <dbReference type="NCBI Taxonomy" id="46177"/>
    <lineage>
        <taxon>Bacteria</taxon>
        <taxon>Bacillati</taxon>
        <taxon>Actinomycetota</taxon>
        <taxon>Actinomycetes</taxon>
        <taxon>Streptosporangiales</taxon>
        <taxon>Streptosporangiaceae</taxon>
        <taxon>Nonomuraea</taxon>
    </lineage>
</organism>
<dbReference type="SUPFAM" id="SSF48498">
    <property type="entry name" value="Tetracyclin repressor-like, C-terminal domain"/>
    <property type="match status" value="1"/>
</dbReference>
<feature type="domain" description="Tetracyclin repressor-like C-terminal group 31" evidence="2">
    <location>
        <begin position="82"/>
        <end position="187"/>
    </location>
</feature>
<dbReference type="AlphaFoldDB" id="A0A1H7TL33"/>
<feature type="region of interest" description="Disordered" evidence="1">
    <location>
        <begin position="193"/>
        <end position="212"/>
    </location>
</feature>
<dbReference type="EMBL" id="FOBF01000007">
    <property type="protein sequence ID" value="SEL85403.1"/>
    <property type="molecule type" value="Genomic_DNA"/>
</dbReference>
<evidence type="ECO:0000313" key="3">
    <source>
        <dbReference type="EMBL" id="SEL85403.1"/>
    </source>
</evidence>
<dbReference type="InterPro" id="IPR009057">
    <property type="entry name" value="Homeodomain-like_sf"/>
</dbReference>
<gene>
    <name evidence="3" type="ORF">SAMN05660976_03547</name>
</gene>
<dbReference type="InterPro" id="IPR041583">
    <property type="entry name" value="TetR_C_31"/>
</dbReference>
<dbReference type="SUPFAM" id="SSF46689">
    <property type="entry name" value="Homeodomain-like"/>
    <property type="match status" value="1"/>
</dbReference>
<accession>A0A1H7TL33</accession>
<evidence type="ECO:0000313" key="4">
    <source>
        <dbReference type="Proteomes" id="UP000198953"/>
    </source>
</evidence>
<dbReference type="Proteomes" id="UP000198953">
    <property type="component" value="Unassembled WGS sequence"/>
</dbReference>
<dbReference type="STRING" id="46177.SAMN05660976_03547"/>
<sequence>MSKQRVTVIADAAIATLAERGMRGLTHRAVDEAARLPPGSTSNRARTRAALLGLALARLTELERAVFTELLGKAGAAPPVPADDLVETLARVTHRALSRDRHVTIARFELALEATRRPELREIYDLASRGFREPAVTLLAAAGSPDPVRHARQAVAFIEGIRFDAVVGAGAAPSVDDLRAAFTEFLRGIAPQEAAGARRGGPDGPPAAGGEV</sequence>
<dbReference type="Pfam" id="PF17940">
    <property type="entry name" value="TetR_C_31"/>
    <property type="match status" value="1"/>
</dbReference>
<evidence type="ECO:0000259" key="2">
    <source>
        <dbReference type="Pfam" id="PF17940"/>
    </source>
</evidence>
<dbReference type="Gene3D" id="1.10.357.10">
    <property type="entry name" value="Tetracycline Repressor, domain 2"/>
    <property type="match status" value="1"/>
</dbReference>
<proteinExistence type="predicted"/>
<keyword evidence="4" id="KW-1185">Reference proteome</keyword>
<protein>
    <submittedName>
        <fullName evidence="3">Transcriptional regulator, TetR family</fullName>
    </submittedName>
</protein>
<name>A0A1H7TL33_9ACTN</name>
<reference evidence="3 4" key="1">
    <citation type="submission" date="2016-10" db="EMBL/GenBank/DDBJ databases">
        <authorList>
            <person name="de Groot N.N."/>
        </authorList>
    </citation>
    <scope>NUCLEOTIDE SEQUENCE [LARGE SCALE GENOMIC DNA]</scope>
    <source>
        <strain evidence="3 4">DSM 43357</strain>
    </source>
</reference>
<dbReference type="OrthoDB" id="7506349at2"/>
<dbReference type="InterPro" id="IPR036271">
    <property type="entry name" value="Tet_transcr_reg_TetR-rel_C_sf"/>
</dbReference>